<feature type="transmembrane region" description="Helical" evidence="7">
    <location>
        <begin position="199"/>
        <end position="215"/>
    </location>
</feature>
<dbReference type="GO" id="GO:0005886">
    <property type="term" value="C:plasma membrane"/>
    <property type="evidence" value="ECO:0007669"/>
    <property type="project" value="UniProtKB-SubCell"/>
</dbReference>
<feature type="transmembrane region" description="Helical" evidence="7">
    <location>
        <begin position="227"/>
        <end position="245"/>
    </location>
</feature>
<keyword evidence="9" id="KW-1185">Reference proteome</keyword>
<dbReference type="GO" id="GO:0042158">
    <property type="term" value="P:lipoprotein biosynthetic process"/>
    <property type="evidence" value="ECO:0007669"/>
    <property type="project" value="UniProtKB-UniRule"/>
</dbReference>
<dbReference type="OrthoDB" id="871140at2"/>
<accession>A0A401LGS3</accession>
<feature type="transmembrane region" description="Helical" evidence="7">
    <location>
        <begin position="126"/>
        <end position="144"/>
    </location>
</feature>
<evidence type="ECO:0000313" key="9">
    <source>
        <dbReference type="Proteomes" id="UP000287361"/>
    </source>
</evidence>
<evidence type="ECO:0000256" key="4">
    <source>
        <dbReference type="ARBA" id="ARBA00022692"/>
    </source>
</evidence>
<dbReference type="InterPro" id="IPR001640">
    <property type="entry name" value="Lgt"/>
</dbReference>
<evidence type="ECO:0000256" key="1">
    <source>
        <dbReference type="ARBA" id="ARBA00007150"/>
    </source>
</evidence>
<evidence type="ECO:0000313" key="8">
    <source>
        <dbReference type="EMBL" id="GCB30721.1"/>
    </source>
</evidence>
<proteinExistence type="inferred from homology"/>
<dbReference type="UniPathway" id="UPA00664"/>
<evidence type="ECO:0000256" key="7">
    <source>
        <dbReference type="HAMAP-Rule" id="MF_01147"/>
    </source>
</evidence>
<keyword evidence="4 7" id="KW-0812">Transmembrane</keyword>
<keyword evidence="5 7" id="KW-1133">Transmembrane helix</keyword>
<dbReference type="EMBL" id="BHVZ01000014">
    <property type="protein sequence ID" value="GCB30721.1"/>
    <property type="molecule type" value="Genomic_DNA"/>
</dbReference>
<dbReference type="NCBIfam" id="TIGR00544">
    <property type="entry name" value="lgt"/>
    <property type="match status" value="1"/>
</dbReference>
<keyword evidence="2 7" id="KW-1003">Cell membrane</keyword>
<keyword evidence="6 7" id="KW-0472">Membrane</keyword>
<keyword evidence="8" id="KW-0449">Lipoprotein</keyword>
<name>A0A401LGS3_9FIRM</name>
<dbReference type="PANTHER" id="PTHR30589">
    <property type="entry name" value="PROLIPOPROTEIN DIACYLGLYCERYL TRANSFERASE"/>
    <property type="match status" value="1"/>
</dbReference>
<feature type="transmembrane region" description="Helical" evidence="7">
    <location>
        <begin position="28"/>
        <end position="47"/>
    </location>
</feature>
<feature type="transmembrane region" description="Helical" evidence="7">
    <location>
        <begin position="102"/>
        <end position="119"/>
    </location>
</feature>
<feature type="transmembrane region" description="Helical" evidence="7">
    <location>
        <begin position="251"/>
        <end position="274"/>
    </location>
</feature>
<dbReference type="GO" id="GO:0008961">
    <property type="term" value="F:phosphatidylglycerol-prolipoprotein diacylglyceryl transferase activity"/>
    <property type="evidence" value="ECO:0007669"/>
    <property type="project" value="UniProtKB-UniRule"/>
</dbReference>
<comment type="catalytic activity">
    <reaction evidence="7">
        <text>L-cysteinyl-[prolipoprotein] + a 1,2-diacyl-sn-glycero-3-phospho-(1'-sn-glycerol) = an S-1,2-diacyl-sn-glyceryl-L-cysteinyl-[prolipoprotein] + sn-glycerol 1-phosphate + H(+)</text>
        <dbReference type="Rhea" id="RHEA:56712"/>
        <dbReference type="Rhea" id="RHEA-COMP:14679"/>
        <dbReference type="Rhea" id="RHEA-COMP:14680"/>
        <dbReference type="ChEBI" id="CHEBI:15378"/>
        <dbReference type="ChEBI" id="CHEBI:29950"/>
        <dbReference type="ChEBI" id="CHEBI:57685"/>
        <dbReference type="ChEBI" id="CHEBI:64716"/>
        <dbReference type="ChEBI" id="CHEBI:140658"/>
        <dbReference type="EC" id="2.5.1.145"/>
    </reaction>
</comment>
<evidence type="ECO:0000256" key="6">
    <source>
        <dbReference type="ARBA" id="ARBA00023136"/>
    </source>
</evidence>
<reference evidence="8 9" key="1">
    <citation type="submission" date="2018-10" db="EMBL/GenBank/DDBJ databases">
        <title>Draft Genome Sequence of Anaerotignum sp. KCTC 15736.</title>
        <authorList>
            <person name="Choi S.H."/>
            <person name="Kim J.S."/>
            <person name="Kang S.W."/>
            <person name="Lee J.S."/>
            <person name="Park S.H."/>
        </authorList>
    </citation>
    <scope>NUCLEOTIDE SEQUENCE [LARGE SCALE GENOMIC DNA]</scope>
    <source>
        <strain evidence="8 9">KCTC 15736</strain>
    </source>
</reference>
<keyword evidence="3 7" id="KW-0808">Transferase</keyword>
<dbReference type="EC" id="2.5.1.145" evidence="7"/>
<evidence type="ECO:0000256" key="3">
    <source>
        <dbReference type="ARBA" id="ARBA00022679"/>
    </source>
</evidence>
<sequence length="288" mass="32467">MPEIWFPNLGIEIAHLDRVAFTVFGRNVYWYGIFIGLAVVLGVLMAMKEAKRTGQSPDMYVDFIIYALIFAIIGARLYYVIFSWDFYSAHPEKIFALREGGLAIYGGIIGGVLTAIVYCKRKGVNFWLLADTIAPCLAFGQMLGRWGNFFNREAFGGFTNGLLAMRLQVSQVRTSDISAEVMQHIVNYGGVDYIQVHPTFLYESLWNLCLFLLLIKFRPKKKFDGQVLGLYFLGYALGRVWIEGLRTDQLMFGPFAVSQLLSGGLIICAAVFLIRKGKQEKAKKESES</sequence>
<gene>
    <name evidence="7 8" type="primary">lgt</name>
    <name evidence="8" type="ORF">KGMB03357_23820</name>
</gene>
<comment type="pathway">
    <text evidence="7">Protein modification; lipoprotein biosynthesis (diacylglyceryl transfer).</text>
</comment>
<comment type="function">
    <text evidence="7">Catalyzes the transfer of the diacylglyceryl group from phosphatidylglycerol to the sulfhydryl group of the N-terminal cysteine of a prolipoprotein, the first step in the formation of mature lipoproteins.</text>
</comment>
<comment type="caution">
    <text evidence="8">The sequence shown here is derived from an EMBL/GenBank/DDBJ whole genome shotgun (WGS) entry which is preliminary data.</text>
</comment>
<dbReference type="Proteomes" id="UP000287361">
    <property type="component" value="Unassembled WGS sequence"/>
</dbReference>
<dbReference type="PANTHER" id="PTHR30589:SF0">
    <property type="entry name" value="PHOSPHATIDYLGLYCEROL--PROLIPOPROTEIN DIACYLGLYCERYL TRANSFERASE"/>
    <property type="match status" value="1"/>
</dbReference>
<protein>
    <recommendedName>
        <fullName evidence="7">Phosphatidylglycerol--prolipoprotein diacylglyceryl transferase</fullName>
        <ecNumber evidence="7">2.5.1.145</ecNumber>
    </recommendedName>
</protein>
<feature type="binding site" evidence="7">
    <location>
        <position position="145"/>
    </location>
    <ligand>
        <name>a 1,2-diacyl-sn-glycero-3-phospho-(1'-sn-glycerol)</name>
        <dbReference type="ChEBI" id="CHEBI:64716"/>
    </ligand>
</feature>
<dbReference type="AlphaFoldDB" id="A0A401LGS3"/>
<evidence type="ECO:0000256" key="5">
    <source>
        <dbReference type="ARBA" id="ARBA00022989"/>
    </source>
</evidence>
<comment type="similarity">
    <text evidence="1 7">Belongs to the Lgt family.</text>
</comment>
<dbReference type="HAMAP" id="MF_01147">
    <property type="entry name" value="Lgt"/>
    <property type="match status" value="1"/>
</dbReference>
<feature type="transmembrane region" description="Helical" evidence="7">
    <location>
        <begin position="59"/>
        <end position="82"/>
    </location>
</feature>
<evidence type="ECO:0000256" key="2">
    <source>
        <dbReference type="ARBA" id="ARBA00022475"/>
    </source>
</evidence>
<dbReference type="PROSITE" id="PS01311">
    <property type="entry name" value="LGT"/>
    <property type="match status" value="1"/>
</dbReference>
<comment type="subcellular location">
    <subcellularLocation>
        <location evidence="7">Cell membrane</location>
        <topology evidence="7">Multi-pass membrane protein</topology>
    </subcellularLocation>
</comment>
<dbReference type="Pfam" id="PF01790">
    <property type="entry name" value="LGT"/>
    <property type="match status" value="1"/>
</dbReference>
<organism evidence="8 9">
    <name type="scientific">Anaerotignum faecicola</name>
    <dbReference type="NCBI Taxonomy" id="2358141"/>
    <lineage>
        <taxon>Bacteria</taxon>
        <taxon>Bacillati</taxon>
        <taxon>Bacillota</taxon>
        <taxon>Clostridia</taxon>
        <taxon>Lachnospirales</taxon>
        <taxon>Anaerotignaceae</taxon>
        <taxon>Anaerotignum</taxon>
    </lineage>
</organism>